<reference evidence="2" key="1">
    <citation type="submission" date="2018-02" db="EMBL/GenBank/DDBJ databases">
        <title>Rhizophora mucronata_Transcriptome.</title>
        <authorList>
            <person name="Meera S.P."/>
            <person name="Sreeshan A."/>
            <person name="Augustine A."/>
        </authorList>
    </citation>
    <scope>NUCLEOTIDE SEQUENCE</scope>
    <source>
        <tissue evidence="2">Leaf</tissue>
    </source>
</reference>
<accession>A0A2P2NGF3</accession>
<keyword evidence="1" id="KW-1133">Transmembrane helix</keyword>
<name>A0A2P2NGF3_RHIMU</name>
<proteinExistence type="predicted"/>
<sequence length="34" mass="4062">MIYSHSVTTTVVTFQPVLFLIWLMQNWGLHLTFH</sequence>
<evidence type="ECO:0000256" key="1">
    <source>
        <dbReference type="SAM" id="Phobius"/>
    </source>
</evidence>
<keyword evidence="1" id="KW-0472">Membrane</keyword>
<protein>
    <submittedName>
        <fullName evidence="2">Uncharacterized protein</fullName>
    </submittedName>
</protein>
<dbReference type="EMBL" id="GGEC01061088">
    <property type="protein sequence ID" value="MBX41572.1"/>
    <property type="molecule type" value="Transcribed_RNA"/>
</dbReference>
<organism evidence="2">
    <name type="scientific">Rhizophora mucronata</name>
    <name type="common">Asiatic mangrove</name>
    <dbReference type="NCBI Taxonomy" id="61149"/>
    <lineage>
        <taxon>Eukaryota</taxon>
        <taxon>Viridiplantae</taxon>
        <taxon>Streptophyta</taxon>
        <taxon>Embryophyta</taxon>
        <taxon>Tracheophyta</taxon>
        <taxon>Spermatophyta</taxon>
        <taxon>Magnoliopsida</taxon>
        <taxon>eudicotyledons</taxon>
        <taxon>Gunneridae</taxon>
        <taxon>Pentapetalae</taxon>
        <taxon>rosids</taxon>
        <taxon>fabids</taxon>
        <taxon>Malpighiales</taxon>
        <taxon>Rhizophoraceae</taxon>
        <taxon>Rhizophora</taxon>
    </lineage>
</organism>
<keyword evidence="1" id="KW-0812">Transmembrane</keyword>
<dbReference type="AlphaFoldDB" id="A0A2P2NGF3"/>
<evidence type="ECO:0000313" key="2">
    <source>
        <dbReference type="EMBL" id="MBX41572.1"/>
    </source>
</evidence>
<feature type="transmembrane region" description="Helical" evidence="1">
    <location>
        <begin position="6"/>
        <end position="24"/>
    </location>
</feature>